<gene>
    <name evidence="2" type="ORF">SAMN05216454_10820</name>
</gene>
<feature type="transmembrane region" description="Helical" evidence="1">
    <location>
        <begin position="239"/>
        <end position="256"/>
    </location>
</feature>
<evidence type="ECO:0000313" key="3">
    <source>
        <dbReference type="Proteomes" id="UP000199512"/>
    </source>
</evidence>
<dbReference type="Proteomes" id="UP000199512">
    <property type="component" value="Unassembled WGS sequence"/>
</dbReference>
<evidence type="ECO:0000256" key="1">
    <source>
        <dbReference type="SAM" id="Phobius"/>
    </source>
</evidence>
<name>A0A1H8IHR4_9FIRM</name>
<feature type="transmembrane region" description="Helical" evidence="1">
    <location>
        <begin position="106"/>
        <end position="127"/>
    </location>
</feature>
<dbReference type="Pfam" id="PF09991">
    <property type="entry name" value="DUF2232"/>
    <property type="match status" value="1"/>
</dbReference>
<keyword evidence="1" id="KW-1133">Transmembrane helix</keyword>
<keyword evidence="1" id="KW-0812">Transmembrane</keyword>
<feature type="transmembrane region" description="Helical" evidence="1">
    <location>
        <begin position="268"/>
        <end position="288"/>
    </location>
</feature>
<dbReference type="OrthoDB" id="1757887at2"/>
<dbReference type="AlphaFoldDB" id="A0A1H8IHR4"/>
<feature type="transmembrane region" description="Helical" evidence="1">
    <location>
        <begin position="183"/>
        <end position="206"/>
    </location>
</feature>
<accession>A0A1H8IHR4</accession>
<dbReference type="STRING" id="215200.SAMN05216454_10820"/>
<evidence type="ECO:0000313" key="2">
    <source>
        <dbReference type="EMBL" id="SEN67785.1"/>
    </source>
</evidence>
<protein>
    <submittedName>
        <fullName evidence="2">Predicted membrane protein</fullName>
    </submittedName>
</protein>
<feature type="transmembrane region" description="Helical" evidence="1">
    <location>
        <begin position="57"/>
        <end position="74"/>
    </location>
</feature>
<reference evidence="2 3" key="1">
    <citation type="submission" date="2016-10" db="EMBL/GenBank/DDBJ databases">
        <authorList>
            <person name="de Groot N.N."/>
        </authorList>
    </citation>
    <scope>NUCLEOTIDE SEQUENCE [LARGE SCALE GENOMIC DNA]</scope>
    <source>
        <strain evidence="2 3">Calf135</strain>
    </source>
</reference>
<dbReference type="EMBL" id="FODF01000008">
    <property type="protein sequence ID" value="SEN67785.1"/>
    <property type="molecule type" value="Genomic_DNA"/>
</dbReference>
<dbReference type="InterPro" id="IPR018710">
    <property type="entry name" value="DUF2232"/>
</dbReference>
<dbReference type="RefSeq" id="WP_091975632.1">
    <property type="nucleotide sequence ID" value="NZ_FODF01000008.1"/>
</dbReference>
<feature type="transmembrane region" description="Helical" evidence="1">
    <location>
        <begin position="80"/>
        <end position="99"/>
    </location>
</feature>
<sequence length="351" mass="39516">MNKRNSSKLMIDASILTSIFIVLTLISNGLGLGFLGYYDFLVPVFFAIMFVKTNWKYSALSVVVSAVVLLFVLGNPISPIMVIQGAFLGIAVGVALTKFDCIGDEIVFTSVVSLFILFIFDFILRAFTNVSIVSNFGEFSKEMAQVINTAIEIVGEKGTNKEAISFLESYKSMIGSDFIKQVFYFNFGLMSFGNGFIVYFLSLILIKKLKLTIKEHSYKLNLVSSLKKNIRLIFSGRKSFMAMIIYILLAEILKAIKFETGLSYLDGIIYSLEYIFMIFTFKDAVVIVENKMIAESGSLKTVRLYRVFMIIALLVNAKLMYAAAIINYIINDKDGKYRNLFRKALENNLSQ</sequence>
<proteinExistence type="predicted"/>
<keyword evidence="3" id="KW-1185">Reference proteome</keyword>
<feature type="transmembrane region" description="Helical" evidence="1">
    <location>
        <begin position="308"/>
        <end position="330"/>
    </location>
</feature>
<keyword evidence="1" id="KW-0472">Membrane</keyword>
<organism evidence="2 3">
    <name type="scientific">Peptostreptococcus russellii</name>
    <dbReference type="NCBI Taxonomy" id="215200"/>
    <lineage>
        <taxon>Bacteria</taxon>
        <taxon>Bacillati</taxon>
        <taxon>Bacillota</taxon>
        <taxon>Clostridia</taxon>
        <taxon>Peptostreptococcales</taxon>
        <taxon>Peptostreptococcaceae</taxon>
        <taxon>Peptostreptococcus</taxon>
    </lineage>
</organism>
<feature type="transmembrane region" description="Helical" evidence="1">
    <location>
        <begin position="9"/>
        <end position="26"/>
    </location>
</feature>